<dbReference type="CDD" id="cd01392">
    <property type="entry name" value="HTH_LacI"/>
    <property type="match status" value="1"/>
</dbReference>
<dbReference type="KEGG" id="pbro:HOP40_26605"/>
<dbReference type="RefSeq" id="WP_172163438.1">
    <property type="nucleotide sequence ID" value="NZ_CP053564.1"/>
</dbReference>
<dbReference type="GO" id="GO:0003700">
    <property type="term" value="F:DNA-binding transcription factor activity"/>
    <property type="evidence" value="ECO:0007669"/>
    <property type="project" value="TreeGrafter"/>
</dbReference>
<keyword evidence="3" id="KW-0804">Transcription</keyword>
<dbReference type="Gene3D" id="1.10.260.40">
    <property type="entry name" value="lambda repressor-like DNA-binding domains"/>
    <property type="match status" value="1"/>
</dbReference>
<dbReference type="Pfam" id="PF13377">
    <property type="entry name" value="Peripla_BP_3"/>
    <property type="match status" value="1"/>
</dbReference>
<protein>
    <submittedName>
        <fullName evidence="6">LacI family DNA-binding transcriptional regulator</fullName>
    </submittedName>
</protein>
<reference evidence="6 7" key="1">
    <citation type="submission" date="2020-05" db="EMBL/GenBank/DDBJ databases">
        <authorList>
            <person name="Mo P."/>
        </authorList>
    </citation>
    <scope>NUCLEOTIDE SEQUENCE [LARGE SCALE GENOMIC DNA]</scope>
    <source>
        <strain evidence="6 7">Gen01</strain>
    </source>
</reference>
<dbReference type="SUPFAM" id="SSF53822">
    <property type="entry name" value="Periplasmic binding protein-like I"/>
    <property type="match status" value="1"/>
</dbReference>
<accession>A0A6M6JNP1</accession>
<feature type="domain" description="HTH lacI-type" evidence="5">
    <location>
        <begin position="9"/>
        <end position="63"/>
    </location>
</feature>
<proteinExistence type="predicted"/>
<evidence type="ECO:0000256" key="4">
    <source>
        <dbReference type="SAM" id="MobiDB-lite"/>
    </source>
</evidence>
<evidence type="ECO:0000256" key="3">
    <source>
        <dbReference type="ARBA" id="ARBA00023163"/>
    </source>
</evidence>
<keyword evidence="7" id="KW-1185">Reference proteome</keyword>
<keyword evidence="1" id="KW-0805">Transcription regulation</keyword>
<sequence>MRHREARAVTLHDVAREAGVAVSTVSRALSNPGRVSPRTRDRIRAVAQRLDYQPNRIAQALPSGRTQMLALLVPDITNPHHFGLVRGAEAQARAAGYTLVIGDTQESPELESVHAQRLGSVVDGIVLAASRLAEADLHALASRRPVVLFNREVDGFPGVVTDSADGARQIVQHLVALGHRSIAYLAGPPDLWTDGVRWRALSTHAERAGVGIARLGPFSPTVDHGAAAADVGLASGATALVAFNDLLAIGVLRRLERLGIAVPGRVSVVGFDDVFGSDFCHPPLTTVTSPVDQAGRTLIDLLLGARADRQVVLPTPLRVRDSTGPAAPAAATGGSGGPRTPSPRS</sequence>
<evidence type="ECO:0000256" key="1">
    <source>
        <dbReference type="ARBA" id="ARBA00023015"/>
    </source>
</evidence>
<dbReference type="SUPFAM" id="SSF47413">
    <property type="entry name" value="lambda repressor-like DNA-binding domains"/>
    <property type="match status" value="1"/>
</dbReference>
<dbReference type="CDD" id="cd06267">
    <property type="entry name" value="PBP1_LacI_sugar_binding-like"/>
    <property type="match status" value="1"/>
</dbReference>
<dbReference type="InterPro" id="IPR046335">
    <property type="entry name" value="LacI/GalR-like_sensor"/>
</dbReference>
<gene>
    <name evidence="6" type="ORF">HOP40_26605</name>
</gene>
<dbReference type="InterPro" id="IPR028082">
    <property type="entry name" value="Peripla_BP_I"/>
</dbReference>
<dbReference type="PANTHER" id="PTHR30146">
    <property type="entry name" value="LACI-RELATED TRANSCRIPTIONAL REPRESSOR"/>
    <property type="match status" value="1"/>
</dbReference>
<dbReference type="GO" id="GO:0000976">
    <property type="term" value="F:transcription cis-regulatory region binding"/>
    <property type="evidence" value="ECO:0007669"/>
    <property type="project" value="TreeGrafter"/>
</dbReference>
<feature type="region of interest" description="Disordered" evidence="4">
    <location>
        <begin position="317"/>
        <end position="345"/>
    </location>
</feature>
<organism evidence="6 7">
    <name type="scientific">Pseudonocardia broussonetiae</name>
    <dbReference type="NCBI Taxonomy" id="2736640"/>
    <lineage>
        <taxon>Bacteria</taxon>
        <taxon>Bacillati</taxon>
        <taxon>Actinomycetota</taxon>
        <taxon>Actinomycetes</taxon>
        <taxon>Pseudonocardiales</taxon>
        <taxon>Pseudonocardiaceae</taxon>
        <taxon>Pseudonocardia</taxon>
    </lineage>
</organism>
<dbReference type="EMBL" id="CP053564">
    <property type="protein sequence ID" value="QJY48906.1"/>
    <property type="molecule type" value="Genomic_DNA"/>
</dbReference>
<dbReference type="InterPro" id="IPR000843">
    <property type="entry name" value="HTH_LacI"/>
</dbReference>
<evidence type="ECO:0000259" key="5">
    <source>
        <dbReference type="PROSITE" id="PS50932"/>
    </source>
</evidence>
<evidence type="ECO:0000313" key="7">
    <source>
        <dbReference type="Proteomes" id="UP000505377"/>
    </source>
</evidence>
<evidence type="ECO:0000313" key="6">
    <source>
        <dbReference type="EMBL" id="QJY48906.1"/>
    </source>
</evidence>
<dbReference type="Gene3D" id="3.40.50.2300">
    <property type="match status" value="2"/>
</dbReference>
<dbReference type="PANTHER" id="PTHR30146:SF138">
    <property type="entry name" value="TRANSCRIPTIONAL REGULATORY PROTEIN"/>
    <property type="match status" value="1"/>
</dbReference>
<evidence type="ECO:0000256" key="2">
    <source>
        <dbReference type="ARBA" id="ARBA00023125"/>
    </source>
</evidence>
<keyword evidence="2 6" id="KW-0238">DNA-binding</keyword>
<dbReference type="Proteomes" id="UP000505377">
    <property type="component" value="Chromosome"/>
</dbReference>
<dbReference type="Pfam" id="PF00356">
    <property type="entry name" value="LacI"/>
    <property type="match status" value="1"/>
</dbReference>
<dbReference type="SMART" id="SM00354">
    <property type="entry name" value="HTH_LACI"/>
    <property type="match status" value="1"/>
</dbReference>
<feature type="compositionally biased region" description="Low complexity" evidence="4">
    <location>
        <begin position="322"/>
        <end position="339"/>
    </location>
</feature>
<dbReference type="AlphaFoldDB" id="A0A6M6JNP1"/>
<name>A0A6M6JNP1_9PSEU</name>
<dbReference type="PROSITE" id="PS50932">
    <property type="entry name" value="HTH_LACI_2"/>
    <property type="match status" value="1"/>
</dbReference>
<dbReference type="InterPro" id="IPR010982">
    <property type="entry name" value="Lambda_DNA-bd_dom_sf"/>
</dbReference>